<dbReference type="GO" id="GO:0018189">
    <property type="term" value="P:pyrroloquinoline quinone biosynthetic process"/>
    <property type="evidence" value="ECO:0007669"/>
    <property type="project" value="UniProtKB-UniPathway"/>
</dbReference>
<dbReference type="Pfam" id="PF08042">
    <property type="entry name" value="PqqA"/>
    <property type="match status" value="1"/>
</dbReference>
<evidence type="ECO:0000256" key="3">
    <source>
        <dbReference type="ARBA" id="ARBA00015086"/>
    </source>
</evidence>
<evidence type="ECO:0000313" key="5">
    <source>
        <dbReference type="EMBL" id="KWT71076.1"/>
    </source>
</evidence>
<accession>A0A109BLN6</accession>
<sequence>MSIRQAVSAAKALAGGKTMKVWSKPAVREQEVGLEVTSYMPAEIDII</sequence>
<name>A0A109BLN6_HYPSL</name>
<dbReference type="PATRIC" id="fig|121290.4.peg.1213"/>
<organism evidence="5 6">
    <name type="scientific">Hyphomicrobium sulfonivorans</name>
    <dbReference type="NCBI Taxonomy" id="121290"/>
    <lineage>
        <taxon>Bacteria</taxon>
        <taxon>Pseudomonadati</taxon>
        <taxon>Pseudomonadota</taxon>
        <taxon>Alphaproteobacteria</taxon>
        <taxon>Hyphomicrobiales</taxon>
        <taxon>Hyphomicrobiaceae</taxon>
        <taxon>Hyphomicrobium</taxon>
    </lineage>
</organism>
<dbReference type="NCBIfam" id="TIGR02107">
    <property type="entry name" value="PQQ_syn_pqqA"/>
    <property type="match status" value="1"/>
</dbReference>
<gene>
    <name evidence="5" type="ORF">APY04_0738</name>
</gene>
<evidence type="ECO:0000313" key="6">
    <source>
        <dbReference type="Proteomes" id="UP000059074"/>
    </source>
</evidence>
<comment type="similarity">
    <text evidence="2">Belongs to the PqqA family.</text>
</comment>
<dbReference type="AlphaFoldDB" id="A0A109BLN6"/>
<comment type="pathway">
    <text evidence="1">Cofactor biosynthesis; pyrroloquinoline quinone biosynthesis.</text>
</comment>
<evidence type="ECO:0000256" key="4">
    <source>
        <dbReference type="ARBA" id="ARBA00022905"/>
    </source>
</evidence>
<evidence type="ECO:0000256" key="1">
    <source>
        <dbReference type="ARBA" id="ARBA00004886"/>
    </source>
</evidence>
<dbReference type="Proteomes" id="UP000059074">
    <property type="component" value="Unassembled WGS sequence"/>
</dbReference>
<protein>
    <recommendedName>
        <fullName evidence="3">Coenzyme PQQ synthesis protein A</fullName>
    </recommendedName>
</protein>
<dbReference type="UniPathway" id="UPA00539"/>
<evidence type="ECO:0000256" key="2">
    <source>
        <dbReference type="ARBA" id="ARBA00009325"/>
    </source>
</evidence>
<keyword evidence="6" id="KW-1185">Reference proteome</keyword>
<dbReference type="EMBL" id="LMTR01000027">
    <property type="protein sequence ID" value="KWT71076.1"/>
    <property type="molecule type" value="Genomic_DNA"/>
</dbReference>
<reference evidence="5 6" key="1">
    <citation type="submission" date="2015-10" db="EMBL/GenBank/DDBJ databases">
        <title>Transcriptomic analysis of a linuron degrading triple-species bacterial consortium.</title>
        <authorList>
            <person name="Albers P."/>
        </authorList>
    </citation>
    <scope>NUCLEOTIDE SEQUENCE [LARGE SCALE GENOMIC DNA]</scope>
    <source>
        <strain evidence="5 6">WDL6</strain>
    </source>
</reference>
<keyword evidence="4" id="KW-0884">PQQ biosynthesis</keyword>
<dbReference type="InterPro" id="IPR011725">
    <property type="entry name" value="PQQ_synth_PqqA"/>
</dbReference>
<comment type="caution">
    <text evidence="5">The sequence shown here is derived from an EMBL/GenBank/DDBJ whole genome shotgun (WGS) entry which is preliminary data.</text>
</comment>
<proteinExistence type="inferred from homology"/>